<dbReference type="RefSeq" id="WP_045096042.1">
    <property type="nucleotide sequence ID" value="NZ_LN614827.1"/>
</dbReference>
<sequence length="175" mass="20284">MPYFLKRMTVNEFYNHIKALPIGQLVKLNKEYADPFIQISTREENTQNELQQLTSRLSFQKEKLATLNEASSQIDKDEQRWRAQYQSIEGGRTERYLQRSTLIGCSPSQSHSISVMTCTNEISLLERRIENIEKRIEAIANDKALLIQELKMINRFISDLRQAVISEPTMGISAM</sequence>
<evidence type="ECO:0000313" key="2">
    <source>
        <dbReference type="EMBL" id="CEG57568.1"/>
    </source>
</evidence>
<evidence type="ECO:0000256" key="1">
    <source>
        <dbReference type="SAM" id="Coils"/>
    </source>
</evidence>
<feature type="coiled-coil region" evidence="1">
    <location>
        <begin position="43"/>
        <end position="70"/>
    </location>
</feature>
<reference evidence="3" key="1">
    <citation type="submission" date="2014-09" db="EMBL/GenBank/DDBJ databases">
        <authorList>
            <person name="Gomez-Valero L."/>
        </authorList>
    </citation>
    <scope>NUCLEOTIDE SEQUENCE [LARGE SCALE GENOMIC DNA]</scope>
    <source>
        <strain evidence="3">ATCC700992</strain>
    </source>
</reference>
<feature type="coiled-coil region" evidence="1">
    <location>
        <begin position="115"/>
        <end position="149"/>
    </location>
</feature>
<dbReference type="HOGENOM" id="CLU_1530657_0_0_6"/>
<name>A0A098G508_9GAMM</name>
<evidence type="ECO:0000313" key="3">
    <source>
        <dbReference type="Proteomes" id="UP000032430"/>
    </source>
</evidence>
<dbReference type="EMBL" id="LN614827">
    <property type="protein sequence ID" value="CEG57568.1"/>
    <property type="molecule type" value="Genomic_DNA"/>
</dbReference>
<keyword evidence="1" id="KW-0175">Coiled coil</keyword>
<keyword evidence="3" id="KW-1185">Reference proteome</keyword>
<dbReference type="Proteomes" id="UP000032430">
    <property type="component" value="Chromosome I"/>
</dbReference>
<accession>A0A098G508</accession>
<proteinExistence type="predicted"/>
<protein>
    <submittedName>
        <fullName evidence="2">Uncharacterized protein</fullName>
    </submittedName>
</protein>
<organism evidence="2 3">
    <name type="scientific">Legionella fallonii LLAP-10</name>
    <dbReference type="NCBI Taxonomy" id="1212491"/>
    <lineage>
        <taxon>Bacteria</taxon>
        <taxon>Pseudomonadati</taxon>
        <taxon>Pseudomonadota</taxon>
        <taxon>Gammaproteobacteria</taxon>
        <taxon>Legionellales</taxon>
        <taxon>Legionellaceae</taxon>
        <taxon>Legionella</taxon>
    </lineage>
</organism>
<gene>
    <name evidence="2" type="ORF">LFA_2189</name>
</gene>
<dbReference type="KEGG" id="lfa:LFA_2189"/>
<dbReference type="AlphaFoldDB" id="A0A098G508"/>
<dbReference type="STRING" id="1212491.LFA_2189"/>